<dbReference type="Proteomes" id="UP000095286">
    <property type="component" value="Unplaced"/>
</dbReference>
<evidence type="ECO:0000313" key="2">
    <source>
        <dbReference type="WBParaSite" id="RSKR_0000885800.1"/>
    </source>
</evidence>
<sequence>MQAKPVLKKKSQNERIEFGRKHMSWTTQWGDVIWSDEKKFNLDGPDDYAYYWHDLRKEKLVKPKRQMGGGSLMLWGCFSKNFKPALAAVPVNMDGIKYQQLLKDHVLPLLAKPERRRSIFMQDNAPCHRAFSTIKWLDDQKVQVMKWPPYSPDLNPIENLWGILTRSVYAGNRTFSSVEELKKEVIKCWKNIPKATIKKLVESMPDRIFDVIANNGRSTKY</sequence>
<protein>
    <submittedName>
        <fullName evidence="2">DDE_3 domain-containing protein</fullName>
    </submittedName>
</protein>
<name>A0AC35U956_9BILA</name>
<proteinExistence type="predicted"/>
<dbReference type="WBParaSite" id="RSKR_0000885800.1">
    <property type="protein sequence ID" value="RSKR_0000885800.1"/>
    <property type="gene ID" value="RSKR_0000885800"/>
</dbReference>
<organism evidence="1 2">
    <name type="scientific">Rhabditophanes sp. KR3021</name>
    <dbReference type="NCBI Taxonomy" id="114890"/>
    <lineage>
        <taxon>Eukaryota</taxon>
        <taxon>Metazoa</taxon>
        <taxon>Ecdysozoa</taxon>
        <taxon>Nematoda</taxon>
        <taxon>Chromadorea</taxon>
        <taxon>Rhabditida</taxon>
        <taxon>Tylenchina</taxon>
        <taxon>Panagrolaimomorpha</taxon>
        <taxon>Strongyloidoidea</taxon>
        <taxon>Alloionematidae</taxon>
        <taxon>Rhabditophanes</taxon>
    </lineage>
</organism>
<reference evidence="2" key="1">
    <citation type="submission" date="2016-11" db="UniProtKB">
        <authorList>
            <consortium name="WormBaseParasite"/>
        </authorList>
    </citation>
    <scope>IDENTIFICATION</scope>
    <source>
        <strain evidence="2">KR3021</strain>
    </source>
</reference>
<accession>A0AC35U956</accession>
<evidence type="ECO:0000313" key="1">
    <source>
        <dbReference type="Proteomes" id="UP000095286"/>
    </source>
</evidence>